<proteinExistence type="predicted"/>
<dbReference type="EMBL" id="SCLC01000606">
    <property type="protein sequence ID" value="MBF4437078.1"/>
    <property type="molecule type" value="Genomic_DNA"/>
</dbReference>
<dbReference type="GO" id="GO:0003700">
    <property type="term" value="F:DNA-binding transcription factor activity"/>
    <property type="evidence" value="ECO:0007669"/>
    <property type="project" value="TreeGrafter"/>
</dbReference>
<keyword evidence="7" id="KW-1185">Reference proteome</keyword>
<dbReference type="Pfam" id="PF01381">
    <property type="entry name" value="HTH_3"/>
    <property type="match status" value="1"/>
</dbReference>
<dbReference type="PANTHER" id="PTHR46797:SF23">
    <property type="entry name" value="HTH-TYPE TRANSCRIPTIONAL REGULATOR SUTR"/>
    <property type="match status" value="1"/>
</dbReference>
<dbReference type="Proteomes" id="UP000786185">
    <property type="component" value="Unassembled WGS sequence"/>
</dbReference>
<keyword evidence="2" id="KW-0238">DNA-binding</keyword>
<dbReference type="GO" id="GO:0003677">
    <property type="term" value="F:DNA binding"/>
    <property type="evidence" value="ECO:0007669"/>
    <property type="project" value="UniProtKB-KW"/>
</dbReference>
<dbReference type="GO" id="GO:0005829">
    <property type="term" value="C:cytosol"/>
    <property type="evidence" value="ECO:0007669"/>
    <property type="project" value="TreeGrafter"/>
</dbReference>
<dbReference type="InterPro" id="IPR010982">
    <property type="entry name" value="Lambda_DNA-bd_dom_sf"/>
</dbReference>
<dbReference type="RefSeq" id="WP_194548989.1">
    <property type="nucleotide sequence ID" value="NZ_PUIE01000099.1"/>
</dbReference>
<name>A0A8I0V4V4_VIBAN</name>
<evidence type="ECO:0000313" key="5">
    <source>
        <dbReference type="EMBL" id="MBF4375681.1"/>
    </source>
</evidence>
<evidence type="ECO:0000313" key="8">
    <source>
        <dbReference type="Proteomes" id="UP000786185"/>
    </source>
</evidence>
<comment type="caution">
    <text evidence="6">The sequence shown here is derived from an EMBL/GenBank/DDBJ whole genome shotgun (WGS) entry which is preliminary data.</text>
</comment>
<evidence type="ECO:0000256" key="2">
    <source>
        <dbReference type="ARBA" id="ARBA00023125"/>
    </source>
</evidence>
<protein>
    <submittedName>
        <fullName evidence="6">XRE family transcriptional regulator</fullName>
    </submittedName>
</protein>
<evidence type="ECO:0000256" key="1">
    <source>
        <dbReference type="ARBA" id="ARBA00023015"/>
    </source>
</evidence>
<dbReference type="PROSITE" id="PS50943">
    <property type="entry name" value="HTH_CROC1"/>
    <property type="match status" value="1"/>
</dbReference>
<dbReference type="InterPro" id="IPR001387">
    <property type="entry name" value="Cro/C1-type_HTH"/>
</dbReference>
<gene>
    <name evidence="5" type="ORF">EAY46_22040</name>
    <name evidence="6" type="ORF">ERJ77_21830</name>
</gene>
<dbReference type="Proteomes" id="UP000726136">
    <property type="component" value="Unassembled WGS sequence"/>
</dbReference>
<reference evidence="6 7" key="1">
    <citation type="journal article" date="2021" name="PeerJ">
        <title>Analysis of 44 Vibrio anguillarum genomes reveals high genetic diversity.</title>
        <authorList>
            <person name="Hansen M.J."/>
            <person name="Dalsgaard I."/>
        </authorList>
    </citation>
    <scope>NUCLEOTIDE SEQUENCE</scope>
    <source>
        <strain evidence="5 7">040915-1/1B</strain>
        <strain evidence="6">850617-1/1</strain>
    </source>
</reference>
<dbReference type="InterPro" id="IPR050807">
    <property type="entry name" value="TransReg_Diox_bact_type"/>
</dbReference>
<keyword evidence="1" id="KW-0805">Transcription regulation</keyword>
<evidence type="ECO:0000313" key="6">
    <source>
        <dbReference type="EMBL" id="MBF4437078.1"/>
    </source>
</evidence>
<dbReference type="SMART" id="SM00530">
    <property type="entry name" value="HTH_XRE"/>
    <property type="match status" value="1"/>
</dbReference>
<dbReference type="AlphaFoldDB" id="A0A8I0V4V4"/>
<feature type="domain" description="HTH cro/C1-type" evidence="4">
    <location>
        <begin position="12"/>
        <end position="66"/>
    </location>
</feature>
<evidence type="ECO:0000259" key="4">
    <source>
        <dbReference type="PROSITE" id="PS50943"/>
    </source>
</evidence>
<organism evidence="6 8">
    <name type="scientific">Vibrio anguillarum</name>
    <name type="common">Listonella anguillarum</name>
    <dbReference type="NCBI Taxonomy" id="55601"/>
    <lineage>
        <taxon>Bacteria</taxon>
        <taxon>Pseudomonadati</taxon>
        <taxon>Pseudomonadota</taxon>
        <taxon>Gammaproteobacteria</taxon>
        <taxon>Vibrionales</taxon>
        <taxon>Vibrionaceae</taxon>
        <taxon>Vibrio</taxon>
    </lineage>
</organism>
<sequence length="82" mass="9066">MNKIAEEFAANLSKLRSNKGVSQAKLSLLCGFDKNYVGMLERAERRVTLEKVYIIAAKLECSVNDLMPQESASEIDGMIGVQ</sequence>
<evidence type="ECO:0000256" key="3">
    <source>
        <dbReference type="ARBA" id="ARBA00023163"/>
    </source>
</evidence>
<dbReference type="SUPFAM" id="SSF47413">
    <property type="entry name" value="lambda repressor-like DNA-binding domains"/>
    <property type="match status" value="1"/>
</dbReference>
<dbReference type="PANTHER" id="PTHR46797">
    <property type="entry name" value="HTH-TYPE TRANSCRIPTIONAL REGULATOR"/>
    <property type="match status" value="1"/>
</dbReference>
<dbReference type="CDD" id="cd00093">
    <property type="entry name" value="HTH_XRE"/>
    <property type="match status" value="1"/>
</dbReference>
<evidence type="ECO:0000313" key="7">
    <source>
        <dbReference type="Proteomes" id="UP000726136"/>
    </source>
</evidence>
<dbReference type="EMBL" id="RDPI01000268">
    <property type="protein sequence ID" value="MBF4375681.1"/>
    <property type="molecule type" value="Genomic_DNA"/>
</dbReference>
<dbReference type="Gene3D" id="1.10.260.40">
    <property type="entry name" value="lambda repressor-like DNA-binding domains"/>
    <property type="match status" value="1"/>
</dbReference>
<accession>A0A8I0V4V4</accession>
<keyword evidence="3" id="KW-0804">Transcription</keyword>